<dbReference type="Proteomes" id="UP000582659">
    <property type="component" value="Unassembled WGS sequence"/>
</dbReference>
<dbReference type="EMBL" id="CAJFCV020000006">
    <property type="protein sequence ID" value="CAG9128969.1"/>
    <property type="molecule type" value="Genomic_DNA"/>
</dbReference>
<keyword evidence="2" id="KW-1185">Reference proteome</keyword>
<protein>
    <submittedName>
        <fullName evidence="1">(pine wood nematode) hypothetical protein</fullName>
    </submittedName>
</protein>
<name>A0A7I8X492_BURXY</name>
<sequence>MVYIIFRNDDGFFGNSRTFLSQLPKLSVKSEYKCCLFIKDTSDFVFPRVKVQSPLIERATRWKRTK</sequence>
<dbReference type="EMBL" id="CAJFDI010000006">
    <property type="protein sequence ID" value="CAD5233661.1"/>
    <property type="molecule type" value="Genomic_DNA"/>
</dbReference>
<evidence type="ECO:0000313" key="1">
    <source>
        <dbReference type="EMBL" id="CAD5233661.1"/>
    </source>
</evidence>
<dbReference type="AlphaFoldDB" id="A0A7I8X492"/>
<gene>
    <name evidence="1" type="ORF">BXYJ_LOCUS13752</name>
</gene>
<proteinExistence type="predicted"/>
<evidence type="ECO:0000313" key="2">
    <source>
        <dbReference type="Proteomes" id="UP000659654"/>
    </source>
</evidence>
<dbReference type="Proteomes" id="UP000659654">
    <property type="component" value="Unassembled WGS sequence"/>
</dbReference>
<organism evidence="1 2">
    <name type="scientific">Bursaphelenchus xylophilus</name>
    <name type="common">Pinewood nematode worm</name>
    <name type="synonym">Aphelenchoides xylophilus</name>
    <dbReference type="NCBI Taxonomy" id="6326"/>
    <lineage>
        <taxon>Eukaryota</taxon>
        <taxon>Metazoa</taxon>
        <taxon>Ecdysozoa</taxon>
        <taxon>Nematoda</taxon>
        <taxon>Chromadorea</taxon>
        <taxon>Rhabditida</taxon>
        <taxon>Tylenchina</taxon>
        <taxon>Tylenchomorpha</taxon>
        <taxon>Aphelenchoidea</taxon>
        <taxon>Aphelenchoididae</taxon>
        <taxon>Bursaphelenchus</taxon>
    </lineage>
</organism>
<comment type="caution">
    <text evidence="1">The sequence shown here is derived from an EMBL/GenBank/DDBJ whole genome shotgun (WGS) entry which is preliminary data.</text>
</comment>
<accession>A0A7I8X492</accession>
<reference evidence="1" key="1">
    <citation type="submission" date="2020-09" db="EMBL/GenBank/DDBJ databases">
        <authorList>
            <person name="Kikuchi T."/>
        </authorList>
    </citation>
    <scope>NUCLEOTIDE SEQUENCE</scope>
    <source>
        <strain evidence="1">Ka4C1</strain>
    </source>
</reference>